<evidence type="ECO:0000313" key="4">
    <source>
        <dbReference type="EMBL" id="PSN68534.1"/>
    </source>
</evidence>
<feature type="compositionally biased region" description="Basic and acidic residues" evidence="2">
    <location>
        <begin position="157"/>
        <end position="167"/>
    </location>
</feature>
<keyword evidence="4" id="KW-0378">Hydrolase</keyword>
<accession>A0A2T2NT21</accession>
<feature type="domain" description="Dienelactone hydrolase" evidence="3">
    <location>
        <begin position="226"/>
        <end position="341"/>
    </location>
</feature>
<organism evidence="4 5">
    <name type="scientific">Corynespora cassiicola Philippines</name>
    <dbReference type="NCBI Taxonomy" id="1448308"/>
    <lineage>
        <taxon>Eukaryota</taxon>
        <taxon>Fungi</taxon>
        <taxon>Dikarya</taxon>
        <taxon>Ascomycota</taxon>
        <taxon>Pezizomycotina</taxon>
        <taxon>Dothideomycetes</taxon>
        <taxon>Pleosporomycetidae</taxon>
        <taxon>Pleosporales</taxon>
        <taxon>Corynesporascaceae</taxon>
        <taxon>Corynespora</taxon>
    </lineage>
</organism>
<dbReference type="InterPro" id="IPR051411">
    <property type="entry name" value="Polyketide_trans_af380"/>
</dbReference>
<dbReference type="Proteomes" id="UP000240883">
    <property type="component" value="Unassembled WGS sequence"/>
</dbReference>
<feature type="compositionally biased region" description="Basic and acidic residues" evidence="2">
    <location>
        <begin position="137"/>
        <end position="147"/>
    </location>
</feature>
<dbReference type="SUPFAM" id="SSF53474">
    <property type="entry name" value="alpha/beta-Hydrolases"/>
    <property type="match status" value="1"/>
</dbReference>
<dbReference type="Gene3D" id="3.40.50.1820">
    <property type="entry name" value="alpha/beta hydrolase"/>
    <property type="match status" value="1"/>
</dbReference>
<proteinExistence type="inferred from homology"/>
<evidence type="ECO:0000313" key="5">
    <source>
        <dbReference type="Proteomes" id="UP000240883"/>
    </source>
</evidence>
<dbReference type="EMBL" id="KZ678133">
    <property type="protein sequence ID" value="PSN68534.1"/>
    <property type="molecule type" value="Genomic_DNA"/>
</dbReference>
<feature type="compositionally biased region" description="Low complexity" evidence="2">
    <location>
        <begin position="183"/>
        <end position="195"/>
    </location>
</feature>
<dbReference type="InterPro" id="IPR029058">
    <property type="entry name" value="AB_hydrolase_fold"/>
</dbReference>
<feature type="region of interest" description="Disordered" evidence="2">
    <location>
        <begin position="1"/>
        <end position="21"/>
    </location>
</feature>
<gene>
    <name evidence="4" type="ORF">BS50DRAFT_632451</name>
</gene>
<comment type="similarity">
    <text evidence="1">Belongs to the polyketide transferase af380 family.</text>
</comment>
<dbReference type="STRING" id="1448308.A0A2T2NT21"/>
<dbReference type="AlphaFoldDB" id="A0A2T2NT21"/>
<evidence type="ECO:0000256" key="1">
    <source>
        <dbReference type="ARBA" id="ARBA00029464"/>
    </source>
</evidence>
<sequence>MPDSQLNAPPNPGNNQNSDDGATIEQEIETAIKDFKILLHKMLTELLQLEALSNAAMISAEVDEFRDRAYSDLRALIHIIRDSHLRLAGIHSFMQGINVASRRPRQPTNATETGGRDDTNIHGEQSDILSSQVEASDIIKRKPHDENDGSGIRNKRKFEGDQDDHRVSYTGFPSTQPRCDQANTSNTSTITSTTTRKSADMTQPVPPFKQVTFLSNNIPISAHLYPASPSAPSRKNAAIVIAHPAFGVKEQTATTHAQHLSAAGFHALVFDAAYQGESGGLPRGLEDPHQRAEDARAAVSYLCTREEIDAQRIGVLGICASGGYVSFAAQTDTRMRAVATVSGVDFGRILREGLGDKGVMTREVLQAQIEGANALRTAEARDGEPRLVKFLPDEKKDIPPEAGSLMVDGWDYYRTPRGRHPRSTGAWVGRSLDLCANFDAYRFNQFISPRPLLMIAGENADTRYFSEDGIAAAKEPKELFLVPDMGHIDLYDDLSVSGSKLVEFFIEHLGA</sequence>
<evidence type="ECO:0000256" key="2">
    <source>
        <dbReference type="SAM" id="MobiDB-lite"/>
    </source>
</evidence>
<dbReference type="Pfam" id="PF01738">
    <property type="entry name" value="DLH"/>
    <property type="match status" value="1"/>
</dbReference>
<dbReference type="Gene3D" id="1.10.10.800">
    <property type="match status" value="1"/>
</dbReference>
<name>A0A2T2NT21_CORCC</name>
<reference evidence="4 5" key="1">
    <citation type="journal article" date="2018" name="Front. Microbiol.">
        <title>Genome-Wide Analysis of Corynespora cassiicola Leaf Fall Disease Putative Effectors.</title>
        <authorList>
            <person name="Lopez D."/>
            <person name="Ribeiro S."/>
            <person name="Label P."/>
            <person name="Fumanal B."/>
            <person name="Venisse J.S."/>
            <person name="Kohler A."/>
            <person name="de Oliveira R.R."/>
            <person name="Labutti K."/>
            <person name="Lipzen A."/>
            <person name="Lail K."/>
            <person name="Bauer D."/>
            <person name="Ohm R.A."/>
            <person name="Barry K.W."/>
            <person name="Spatafora J."/>
            <person name="Grigoriev I.V."/>
            <person name="Martin F.M."/>
            <person name="Pujade-Renaud V."/>
        </authorList>
    </citation>
    <scope>NUCLEOTIDE SEQUENCE [LARGE SCALE GENOMIC DNA]</scope>
    <source>
        <strain evidence="4 5">Philippines</strain>
    </source>
</reference>
<feature type="region of interest" description="Disordered" evidence="2">
    <location>
        <begin position="99"/>
        <end position="204"/>
    </location>
</feature>
<keyword evidence="5" id="KW-1185">Reference proteome</keyword>
<dbReference type="InterPro" id="IPR002925">
    <property type="entry name" value="Dienelactn_hydro"/>
</dbReference>
<evidence type="ECO:0000259" key="3">
    <source>
        <dbReference type="Pfam" id="PF01738"/>
    </source>
</evidence>
<feature type="compositionally biased region" description="Polar residues" evidence="2">
    <location>
        <begin position="1"/>
        <end position="20"/>
    </location>
</feature>
<feature type="compositionally biased region" description="Polar residues" evidence="2">
    <location>
        <begin position="171"/>
        <end position="182"/>
    </location>
</feature>
<feature type="compositionally biased region" description="Basic and acidic residues" evidence="2">
    <location>
        <begin position="114"/>
        <end position="125"/>
    </location>
</feature>
<dbReference type="GO" id="GO:0016787">
    <property type="term" value="F:hydrolase activity"/>
    <property type="evidence" value="ECO:0007669"/>
    <property type="project" value="UniProtKB-KW"/>
</dbReference>
<dbReference type="PANTHER" id="PTHR47751:SF1">
    <property type="entry name" value="SUPERFAMILY HYDROLASE, PUTATIVE (AFU_ORTHOLOGUE AFUA_2G16580)-RELATED"/>
    <property type="match status" value="1"/>
</dbReference>
<dbReference type="OrthoDB" id="2498029at2759"/>
<dbReference type="PANTHER" id="PTHR47751">
    <property type="entry name" value="SUPERFAMILY HYDROLASE, PUTATIVE (AFU_ORTHOLOGUE AFUA_2G16580)-RELATED"/>
    <property type="match status" value="1"/>
</dbReference>
<protein>
    <submittedName>
        <fullName evidence="4">Alpha/beta-hydrolase</fullName>
    </submittedName>
</protein>